<dbReference type="Pfam" id="PF00398">
    <property type="entry name" value="RrnaAD"/>
    <property type="match status" value="1"/>
</dbReference>
<protein>
    <recommendedName>
        <fullName evidence="8">Ribosomal RNA small subunit methyltransferase A</fullName>
        <ecNumber evidence="8">2.1.1.182</ecNumber>
    </recommendedName>
    <alternativeName>
        <fullName evidence="8">16S rRNA (adenine(1518)-N(6)/adenine(1519)-N(6))-dimethyltransferase</fullName>
    </alternativeName>
    <alternativeName>
        <fullName evidence="8">16S rRNA dimethyladenosine transferase</fullName>
    </alternativeName>
    <alternativeName>
        <fullName evidence="8">16S rRNA dimethylase</fullName>
    </alternativeName>
    <alternativeName>
        <fullName evidence="8">S-adenosylmethionine-6-N', N'-adenosyl(rRNA) dimethyltransferase</fullName>
    </alternativeName>
</protein>
<dbReference type="InterPro" id="IPR020598">
    <property type="entry name" value="rRNA_Ade_methylase_Trfase_N"/>
</dbReference>
<feature type="binding site" evidence="8 9">
    <location>
        <position position="35"/>
    </location>
    <ligand>
        <name>S-adenosyl-L-methionine</name>
        <dbReference type="ChEBI" id="CHEBI:59789"/>
    </ligand>
</feature>
<keyword evidence="1 8" id="KW-0963">Cytoplasm</keyword>
<evidence type="ECO:0000313" key="11">
    <source>
        <dbReference type="EMBL" id="EFG49363.1"/>
    </source>
</evidence>
<dbReference type="InterPro" id="IPR023165">
    <property type="entry name" value="rRNA_Ade_diMease-like_C"/>
</dbReference>
<dbReference type="EC" id="2.1.1.182" evidence="8"/>
<feature type="domain" description="Ribosomal RNA adenine methylase transferase N-terminal" evidence="10">
    <location>
        <begin position="42"/>
        <end position="217"/>
    </location>
</feature>
<dbReference type="PROSITE" id="PS51689">
    <property type="entry name" value="SAM_RNA_A_N6_MT"/>
    <property type="match status" value="1"/>
</dbReference>
<feature type="binding site" evidence="8 9">
    <location>
        <position position="108"/>
    </location>
    <ligand>
        <name>S-adenosyl-L-methionine</name>
        <dbReference type="ChEBI" id="CHEBI:59789"/>
    </ligand>
</feature>
<evidence type="ECO:0000256" key="7">
    <source>
        <dbReference type="ARBA" id="ARBA00049167"/>
    </source>
</evidence>
<evidence type="ECO:0000256" key="9">
    <source>
        <dbReference type="PROSITE-ProRule" id="PRU01026"/>
    </source>
</evidence>
<gene>
    <name evidence="8 11" type="primary">ksgA</name>
    <name evidence="8" type="synonym">rsmA</name>
    <name evidence="11" type="ORF">HMPREF0061_1344</name>
</gene>
<feature type="binding site" evidence="8 9">
    <location>
        <position position="62"/>
    </location>
    <ligand>
        <name>S-adenosyl-L-methionine</name>
        <dbReference type="ChEBI" id="CHEBI:59789"/>
    </ligand>
</feature>
<dbReference type="PANTHER" id="PTHR11727:SF7">
    <property type="entry name" value="DIMETHYLADENOSINE TRANSFERASE-RELATED"/>
    <property type="match status" value="1"/>
</dbReference>
<comment type="caution">
    <text evidence="11">The sequence shown here is derived from an EMBL/GenBank/DDBJ whole genome shotgun (WGS) entry which is preliminary data.</text>
</comment>
<dbReference type="HAMAP" id="MF_00607">
    <property type="entry name" value="16SrRNA_methyltr_A"/>
    <property type="match status" value="1"/>
</dbReference>
<dbReference type="PANTHER" id="PTHR11727">
    <property type="entry name" value="DIMETHYLADENOSINE TRANSFERASE"/>
    <property type="match status" value="1"/>
</dbReference>
<dbReference type="Proteomes" id="UP000003764">
    <property type="component" value="Unassembled WGS sequence"/>
</dbReference>
<dbReference type="GO" id="GO:0008168">
    <property type="term" value="F:methyltransferase activity"/>
    <property type="evidence" value="ECO:0007669"/>
    <property type="project" value="UniProtKB-KW"/>
</dbReference>
<feature type="binding site" evidence="8 9">
    <location>
        <position position="37"/>
    </location>
    <ligand>
        <name>S-adenosyl-L-methionine</name>
        <dbReference type="ChEBI" id="CHEBI:59789"/>
    </ligand>
</feature>
<dbReference type="PROSITE" id="PS01131">
    <property type="entry name" value="RRNA_A_DIMETH"/>
    <property type="match status" value="1"/>
</dbReference>
<reference evidence="11 12" key="1">
    <citation type="submission" date="2010-04" db="EMBL/GenBank/DDBJ databases">
        <authorList>
            <person name="Muzny D."/>
            <person name="Qin X."/>
            <person name="Deng J."/>
            <person name="Jiang H."/>
            <person name="Liu Y."/>
            <person name="Qu J."/>
            <person name="Song X.-Z."/>
            <person name="Zhang L."/>
            <person name="Thornton R."/>
            <person name="Coyle M."/>
            <person name="Francisco L."/>
            <person name="Jackson L."/>
            <person name="Javaid M."/>
            <person name="Korchina V."/>
            <person name="Kovar C."/>
            <person name="Mata R."/>
            <person name="Mathew T."/>
            <person name="Ngo R."/>
            <person name="Nguyen L."/>
            <person name="Nguyen N."/>
            <person name="Okwuonu G."/>
            <person name="Ongeri F."/>
            <person name="Pham C."/>
            <person name="Simmons D."/>
            <person name="Wilczek-Boney K."/>
            <person name="Hale W."/>
            <person name="Jakkamsetti A."/>
            <person name="Pham P."/>
            <person name="Ruth R."/>
            <person name="San Lucas F."/>
            <person name="Warren J."/>
            <person name="Zhang J."/>
            <person name="Zhao Z."/>
            <person name="Zhou C."/>
            <person name="Zhu D."/>
            <person name="Lee S."/>
            <person name="Bess C."/>
            <person name="Blankenburg K."/>
            <person name="Forbes L."/>
            <person name="Fu Q."/>
            <person name="Gubbala S."/>
            <person name="Hirani K."/>
            <person name="Jayaseelan J.C."/>
            <person name="Lara F."/>
            <person name="Munidasa M."/>
            <person name="Palculict T."/>
            <person name="Patil S."/>
            <person name="Pu L.-L."/>
            <person name="Saada N."/>
            <person name="Tang L."/>
            <person name="Weissenberger G."/>
            <person name="Zhu Y."/>
            <person name="Hemphill L."/>
            <person name="Shang Y."/>
            <person name="Youmans B."/>
            <person name="Ayvaz T."/>
            <person name="Ross M."/>
            <person name="Santibanez J."/>
            <person name="Aqrawi P."/>
            <person name="Gross S."/>
            <person name="Joshi V."/>
            <person name="Fowler G."/>
            <person name="Nazareth L."/>
            <person name="Reid J."/>
            <person name="Worley K."/>
            <person name="Petrosino J."/>
            <person name="Highlander S."/>
            <person name="Gibbs R."/>
            <person name="Gibbs R."/>
        </authorList>
    </citation>
    <scope>NUCLEOTIDE SEQUENCE [LARGE SCALE GENOMIC DNA]</scope>
    <source>
        <strain evidence="11 12">ATCC 11563</strain>
    </source>
</reference>
<dbReference type="NCBIfam" id="TIGR00755">
    <property type="entry name" value="ksgA"/>
    <property type="match status" value="1"/>
</dbReference>
<accession>A0ABN0A860</accession>
<name>A0ABN0A860_AERVM</name>
<evidence type="ECO:0000256" key="4">
    <source>
        <dbReference type="ARBA" id="ARBA00022679"/>
    </source>
</evidence>
<keyword evidence="2 8" id="KW-0698">rRNA processing</keyword>
<dbReference type="InterPro" id="IPR001737">
    <property type="entry name" value="KsgA/Erm"/>
</dbReference>
<keyword evidence="3 8" id="KW-0489">Methyltransferase</keyword>
<dbReference type="Gene3D" id="3.40.50.150">
    <property type="entry name" value="Vaccinia Virus protein VP39"/>
    <property type="match status" value="1"/>
</dbReference>
<dbReference type="GO" id="GO:0032259">
    <property type="term" value="P:methylation"/>
    <property type="evidence" value="ECO:0007669"/>
    <property type="project" value="UniProtKB-KW"/>
</dbReference>
<dbReference type="EMBL" id="ADNT01000088">
    <property type="protein sequence ID" value="EFG49363.1"/>
    <property type="molecule type" value="Genomic_DNA"/>
</dbReference>
<dbReference type="CDD" id="cd02440">
    <property type="entry name" value="AdoMet_MTases"/>
    <property type="match status" value="1"/>
</dbReference>
<feature type="binding site" evidence="8 9">
    <location>
        <position position="132"/>
    </location>
    <ligand>
        <name>S-adenosyl-L-methionine</name>
        <dbReference type="ChEBI" id="CHEBI:59789"/>
    </ligand>
</feature>
<evidence type="ECO:0000256" key="8">
    <source>
        <dbReference type="HAMAP-Rule" id="MF_00607"/>
    </source>
</evidence>
<evidence type="ECO:0000256" key="3">
    <source>
        <dbReference type="ARBA" id="ARBA00022603"/>
    </source>
</evidence>
<evidence type="ECO:0000256" key="1">
    <source>
        <dbReference type="ARBA" id="ARBA00022490"/>
    </source>
</evidence>
<evidence type="ECO:0000256" key="6">
    <source>
        <dbReference type="ARBA" id="ARBA00022884"/>
    </source>
</evidence>
<evidence type="ECO:0000256" key="5">
    <source>
        <dbReference type="ARBA" id="ARBA00022691"/>
    </source>
</evidence>
<dbReference type="SUPFAM" id="SSF53335">
    <property type="entry name" value="S-adenosyl-L-methionine-dependent methyltransferases"/>
    <property type="match status" value="1"/>
</dbReference>
<keyword evidence="4 8" id="KW-0808">Transferase</keyword>
<keyword evidence="6 8" id="KW-0694">RNA-binding</keyword>
<feature type="binding site" evidence="8 9">
    <location>
        <position position="83"/>
    </location>
    <ligand>
        <name>S-adenosyl-L-methionine</name>
        <dbReference type="ChEBI" id="CHEBI:59789"/>
    </ligand>
</feature>
<comment type="catalytic activity">
    <reaction evidence="7">
        <text>adenosine(2085) in 23S rRNA + 2 S-adenosyl-L-methionine = N(6)-dimethyladenosine(2085) in 23S rRNA + 2 S-adenosyl-L-homocysteine + 2 H(+)</text>
        <dbReference type="Rhea" id="RHEA:42784"/>
        <dbReference type="Rhea" id="RHEA-COMP:10237"/>
        <dbReference type="Rhea" id="RHEA-COMP:10238"/>
        <dbReference type="ChEBI" id="CHEBI:15378"/>
        <dbReference type="ChEBI" id="CHEBI:57856"/>
        <dbReference type="ChEBI" id="CHEBI:59789"/>
        <dbReference type="ChEBI" id="CHEBI:74411"/>
        <dbReference type="ChEBI" id="CHEBI:74493"/>
        <dbReference type="EC" id="2.1.1.184"/>
    </reaction>
</comment>
<dbReference type="SMART" id="SM00650">
    <property type="entry name" value="rADc"/>
    <property type="match status" value="1"/>
</dbReference>
<sequence>MKIMNEPFKYIATPSRTGAILKKFNLDAKKSLGQNFLTEPQILQHMVDVAGVDKDTNAIEIGPGIGALTEFLAINAKEVLAFEIDQRLLPVLADTLSDYDNVTIKHQDILEADLNATMAAFPPAERTVVVANLPYYITTPIIFNLLEASFHFDQFILMMQKEVAERLTAAPGTKAYGSLSVAIQYYCDAEIAFTVPRTVFNPQPNVDSAILALNKLDKPRITVENEAFFFHLVRSSFKQRRKTIWNNLRAAFGKEEAVVEKMVKALEIAGVDQKQRAETLTIADFGHLADALYKEDLTFQD</sequence>
<dbReference type="InterPro" id="IPR011530">
    <property type="entry name" value="rRNA_adenine_dimethylase"/>
</dbReference>
<dbReference type="InterPro" id="IPR020596">
    <property type="entry name" value="rRNA_Ade_Mease_Trfase_CS"/>
</dbReference>
<keyword evidence="12" id="KW-1185">Reference proteome</keyword>
<dbReference type="Gene3D" id="1.10.8.100">
    <property type="entry name" value="Ribosomal RNA adenine dimethylase-like, domain 2"/>
    <property type="match status" value="1"/>
</dbReference>
<evidence type="ECO:0000256" key="2">
    <source>
        <dbReference type="ARBA" id="ARBA00022552"/>
    </source>
</evidence>
<comment type="similarity">
    <text evidence="8">Belongs to the class I-like SAM-binding methyltransferase superfamily. rRNA adenine N(6)-methyltransferase family. RsmA subfamily.</text>
</comment>
<proteinExistence type="inferred from homology"/>
<keyword evidence="5 8" id="KW-0949">S-adenosyl-L-methionine</keyword>
<comment type="catalytic activity">
    <reaction evidence="8">
        <text>adenosine(1518)/adenosine(1519) in 16S rRNA + 4 S-adenosyl-L-methionine = N(6)-dimethyladenosine(1518)/N(6)-dimethyladenosine(1519) in 16S rRNA + 4 S-adenosyl-L-homocysteine + 4 H(+)</text>
        <dbReference type="Rhea" id="RHEA:19609"/>
        <dbReference type="Rhea" id="RHEA-COMP:10232"/>
        <dbReference type="Rhea" id="RHEA-COMP:10233"/>
        <dbReference type="ChEBI" id="CHEBI:15378"/>
        <dbReference type="ChEBI" id="CHEBI:57856"/>
        <dbReference type="ChEBI" id="CHEBI:59789"/>
        <dbReference type="ChEBI" id="CHEBI:74411"/>
        <dbReference type="ChEBI" id="CHEBI:74493"/>
        <dbReference type="EC" id="2.1.1.182"/>
    </reaction>
</comment>
<organism evidence="11 12">
    <name type="scientific">Aerococcus viridans (strain ATCC 11563 / DSM 20340 / CCUG 4311 / JCM 20461 / NBRC 12219 / NCTC 8251 / M1)</name>
    <dbReference type="NCBI Taxonomy" id="655812"/>
    <lineage>
        <taxon>Bacteria</taxon>
        <taxon>Bacillati</taxon>
        <taxon>Bacillota</taxon>
        <taxon>Bacilli</taxon>
        <taxon>Lactobacillales</taxon>
        <taxon>Aerococcaceae</taxon>
        <taxon>Aerococcus</taxon>
    </lineage>
</organism>
<dbReference type="InterPro" id="IPR029063">
    <property type="entry name" value="SAM-dependent_MTases_sf"/>
</dbReference>
<comment type="function">
    <text evidence="8">Specifically dimethylates two adjacent adenosines (A1518 and A1519) in the loop of a conserved hairpin near the 3'-end of 16S rRNA in the 30S particle. May play a critical role in biogenesis of 30S subunits.</text>
</comment>
<comment type="subcellular location">
    <subcellularLocation>
        <location evidence="8">Cytoplasm</location>
    </subcellularLocation>
</comment>
<evidence type="ECO:0000259" key="10">
    <source>
        <dbReference type="SMART" id="SM00650"/>
    </source>
</evidence>
<evidence type="ECO:0000313" key="12">
    <source>
        <dbReference type="Proteomes" id="UP000003764"/>
    </source>
</evidence>